<keyword evidence="2" id="KW-1185">Reference proteome</keyword>
<accession>A0AAD5WJ25</accession>
<name>A0AAD5WJ25_PARTN</name>
<dbReference type="EMBL" id="JAHQIW010007135">
    <property type="protein sequence ID" value="KAJ1372394.1"/>
    <property type="molecule type" value="Genomic_DNA"/>
</dbReference>
<sequence>MAVANLMPHTVKSLAIAETKFADVGRCREEVQRKWTLYQQTYRSIQHTMPHVP</sequence>
<dbReference type="AlphaFoldDB" id="A0AAD5WJ25"/>
<protein>
    <submittedName>
        <fullName evidence="1">Uncharacterized protein</fullName>
    </submittedName>
</protein>
<proteinExistence type="predicted"/>
<dbReference type="Proteomes" id="UP001196413">
    <property type="component" value="Unassembled WGS sequence"/>
</dbReference>
<evidence type="ECO:0000313" key="2">
    <source>
        <dbReference type="Proteomes" id="UP001196413"/>
    </source>
</evidence>
<evidence type="ECO:0000313" key="1">
    <source>
        <dbReference type="EMBL" id="KAJ1372394.1"/>
    </source>
</evidence>
<comment type="caution">
    <text evidence="1">The sequence shown here is derived from an EMBL/GenBank/DDBJ whole genome shotgun (WGS) entry which is preliminary data.</text>
</comment>
<reference evidence="1" key="1">
    <citation type="submission" date="2021-06" db="EMBL/GenBank/DDBJ databases">
        <title>Parelaphostrongylus tenuis whole genome reference sequence.</title>
        <authorList>
            <person name="Garwood T.J."/>
            <person name="Larsen P.A."/>
            <person name="Fountain-Jones N.M."/>
            <person name="Garbe J.R."/>
            <person name="Macchietto M.G."/>
            <person name="Kania S.A."/>
            <person name="Gerhold R.W."/>
            <person name="Richards J.E."/>
            <person name="Wolf T.M."/>
        </authorList>
    </citation>
    <scope>NUCLEOTIDE SEQUENCE</scope>
    <source>
        <strain evidence="1">MNPRO001-30</strain>
        <tissue evidence="1">Meninges</tissue>
    </source>
</reference>
<organism evidence="1 2">
    <name type="scientific">Parelaphostrongylus tenuis</name>
    <name type="common">Meningeal worm</name>
    <dbReference type="NCBI Taxonomy" id="148309"/>
    <lineage>
        <taxon>Eukaryota</taxon>
        <taxon>Metazoa</taxon>
        <taxon>Ecdysozoa</taxon>
        <taxon>Nematoda</taxon>
        <taxon>Chromadorea</taxon>
        <taxon>Rhabditida</taxon>
        <taxon>Rhabditina</taxon>
        <taxon>Rhabditomorpha</taxon>
        <taxon>Strongyloidea</taxon>
        <taxon>Metastrongylidae</taxon>
        <taxon>Parelaphostrongylus</taxon>
    </lineage>
</organism>
<gene>
    <name evidence="1" type="ORF">KIN20_034541</name>
</gene>